<evidence type="ECO:0000256" key="1">
    <source>
        <dbReference type="SAM" id="MobiDB-lite"/>
    </source>
</evidence>
<feature type="compositionally biased region" description="Polar residues" evidence="1">
    <location>
        <begin position="223"/>
        <end position="241"/>
    </location>
</feature>
<reference evidence="2 3" key="1">
    <citation type="submission" date="2023-01" db="EMBL/GenBank/DDBJ databases">
        <title>Analysis of 21 Apiospora genomes using comparative genomics revels a genus with tremendous synthesis potential of carbohydrate active enzymes and secondary metabolites.</title>
        <authorList>
            <person name="Sorensen T."/>
        </authorList>
    </citation>
    <scope>NUCLEOTIDE SEQUENCE [LARGE SCALE GENOMIC DNA]</scope>
    <source>
        <strain evidence="2 3">CBS 33761</strain>
    </source>
</reference>
<proteinExistence type="predicted"/>
<dbReference type="Proteomes" id="UP001444661">
    <property type="component" value="Unassembled WGS sequence"/>
</dbReference>
<evidence type="ECO:0000313" key="3">
    <source>
        <dbReference type="Proteomes" id="UP001444661"/>
    </source>
</evidence>
<gene>
    <name evidence="2" type="ORF">PG993_014841</name>
</gene>
<dbReference type="EMBL" id="JAQQWK010000014">
    <property type="protein sequence ID" value="KAK8016652.1"/>
    <property type="molecule type" value="Genomic_DNA"/>
</dbReference>
<keyword evidence="3" id="KW-1185">Reference proteome</keyword>
<organism evidence="2 3">
    <name type="scientific">Apiospora rasikravindrae</name>
    <dbReference type="NCBI Taxonomy" id="990691"/>
    <lineage>
        <taxon>Eukaryota</taxon>
        <taxon>Fungi</taxon>
        <taxon>Dikarya</taxon>
        <taxon>Ascomycota</taxon>
        <taxon>Pezizomycotina</taxon>
        <taxon>Sordariomycetes</taxon>
        <taxon>Xylariomycetidae</taxon>
        <taxon>Amphisphaeriales</taxon>
        <taxon>Apiosporaceae</taxon>
        <taxon>Apiospora</taxon>
    </lineage>
</organism>
<comment type="caution">
    <text evidence="2">The sequence shown here is derived from an EMBL/GenBank/DDBJ whole genome shotgun (WGS) entry which is preliminary data.</text>
</comment>
<feature type="region of interest" description="Disordered" evidence="1">
    <location>
        <begin position="223"/>
        <end position="242"/>
    </location>
</feature>
<accession>A0ABR1RP43</accession>
<evidence type="ECO:0000313" key="2">
    <source>
        <dbReference type="EMBL" id="KAK8016652.1"/>
    </source>
</evidence>
<protein>
    <submittedName>
        <fullName evidence="2">Uncharacterized protein</fullName>
    </submittedName>
</protein>
<sequence>MLSLMDCVVSFNNKDINVCRGTDSIDKNFDEWQNRDNAFKETCLSPREVLLYKSNSICRSCSLTGALQACPKDDPQFINCLCEQGAQSQHFRCFSECFRNDRSINTNICQNWRKRDQLIDAESYMATSKVVERRAQPTSYPPVTFNTDYWDSEAVPPLSYYYRLTDARSHTALVVCTVDPIQPTKSCYYVTNQAAVSTNINHYIHPSEPTGLTYESKVTSSPTGSLSIASETARPSNGTPQSVAHAVSASTSAMMGMLTLALFLVT</sequence>
<name>A0ABR1RP43_9PEZI</name>